<evidence type="ECO:0000256" key="5">
    <source>
        <dbReference type="ARBA" id="ARBA00022692"/>
    </source>
</evidence>
<evidence type="ECO:0000256" key="4">
    <source>
        <dbReference type="ARBA" id="ARBA00022475"/>
    </source>
</evidence>
<reference evidence="11 12" key="1">
    <citation type="submission" date="2016-10" db="EMBL/GenBank/DDBJ databases">
        <authorList>
            <person name="de Groot N.N."/>
        </authorList>
    </citation>
    <scope>NUCLEOTIDE SEQUENCE [LARGE SCALE GENOMIC DNA]</scope>
    <source>
        <strain evidence="11 12">CGMCC 1.10210</strain>
    </source>
</reference>
<dbReference type="OrthoDB" id="369870at2"/>
<keyword evidence="4" id="KW-1003">Cell membrane</keyword>
<evidence type="ECO:0000256" key="2">
    <source>
        <dbReference type="ARBA" id="ARBA00007362"/>
    </source>
</evidence>
<evidence type="ECO:0000256" key="6">
    <source>
        <dbReference type="ARBA" id="ARBA00022989"/>
    </source>
</evidence>
<keyword evidence="7 9" id="KW-0472">Membrane</keyword>
<keyword evidence="6 9" id="KW-1133">Transmembrane helix</keyword>
<feature type="transmembrane region" description="Helical" evidence="9">
    <location>
        <begin position="125"/>
        <end position="142"/>
    </location>
</feature>
<feature type="region of interest" description="Disordered" evidence="8">
    <location>
        <begin position="1"/>
        <end position="24"/>
    </location>
</feature>
<evidence type="ECO:0000256" key="3">
    <source>
        <dbReference type="ARBA" id="ARBA00022448"/>
    </source>
</evidence>
<keyword evidence="5 9" id="KW-0812">Transmembrane</keyword>
<evidence type="ECO:0000259" key="10">
    <source>
        <dbReference type="Pfam" id="PF00892"/>
    </source>
</evidence>
<feature type="transmembrane region" description="Helical" evidence="9">
    <location>
        <begin position="264"/>
        <end position="282"/>
    </location>
</feature>
<dbReference type="PANTHER" id="PTHR32322:SF2">
    <property type="entry name" value="EAMA DOMAIN-CONTAINING PROTEIN"/>
    <property type="match status" value="1"/>
</dbReference>
<accession>A0A1I1MQU8</accession>
<dbReference type="SUPFAM" id="SSF103481">
    <property type="entry name" value="Multidrug resistance efflux transporter EmrE"/>
    <property type="match status" value="2"/>
</dbReference>
<feature type="transmembrane region" description="Helical" evidence="9">
    <location>
        <begin position="64"/>
        <end position="82"/>
    </location>
</feature>
<evidence type="ECO:0000256" key="9">
    <source>
        <dbReference type="SAM" id="Phobius"/>
    </source>
</evidence>
<comment type="similarity">
    <text evidence="2">Belongs to the EamA transporter family.</text>
</comment>
<evidence type="ECO:0000313" key="12">
    <source>
        <dbReference type="Proteomes" id="UP000182258"/>
    </source>
</evidence>
<feature type="transmembrane region" description="Helical" evidence="9">
    <location>
        <begin position="200"/>
        <end position="219"/>
    </location>
</feature>
<evidence type="ECO:0000313" key="11">
    <source>
        <dbReference type="EMBL" id="SFC87729.1"/>
    </source>
</evidence>
<feature type="domain" description="EamA" evidence="10">
    <location>
        <begin position="29"/>
        <end position="161"/>
    </location>
</feature>
<dbReference type="Pfam" id="PF00892">
    <property type="entry name" value="EamA"/>
    <property type="match status" value="1"/>
</dbReference>
<dbReference type="InterPro" id="IPR000620">
    <property type="entry name" value="EamA_dom"/>
</dbReference>
<dbReference type="NCBIfam" id="TIGR00688">
    <property type="entry name" value="rarD"/>
    <property type="match status" value="1"/>
</dbReference>
<dbReference type="RefSeq" id="WP_158409499.1">
    <property type="nucleotide sequence ID" value="NZ_FOMB01000013.1"/>
</dbReference>
<feature type="transmembrane region" description="Helical" evidence="9">
    <location>
        <begin position="288"/>
        <end position="308"/>
    </location>
</feature>
<dbReference type="AlphaFoldDB" id="A0A1I1MQU8"/>
<proteinExistence type="inferred from homology"/>
<evidence type="ECO:0000256" key="1">
    <source>
        <dbReference type="ARBA" id="ARBA00004651"/>
    </source>
</evidence>
<dbReference type="InterPro" id="IPR050638">
    <property type="entry name" value="AA-Vitamin_Transporters"/>
</dbReference>
<organism evidence="11 12">
    <name type="scientific">Devosia psychrophila</name>
    <dbReference type="NCBI Taxonomy" id="728005"/>
    <lineage>
        <taxon>Bacteria</taxon>
        <taxon>Pseudomonadati</taxon>
        <taxon>Pseudomonadota</taxon>
        <taxon>Alphaproteobacteria</taxon>
        <taxon>Hyphomicrobiales</taxon>
        <taxon>Devosiaceae</taxon>
        <taxon>Devosia</taxon>
    </lineage>
</organism>
<feature type="transmembrane region" description="Helical" evidence="9">
    <location>
        <begin position="171"/>
        <end position="188"/>
    </location>
</feature>
<evidence type="ECO:0000256" key="7">
    <source>
        <dbReference type="ARBA" id="ARBA00023136"/>
    </source>
</evidence>
<feature type="transmembrane region" description="Helical" evidence="9">
    <location>
        <begin position="149"/>
        <end position="165"/>
    </location>
</feature>
<gene>
    <name evidence="11" type="ORF">SAMN04488059_11370</name>
</gene>
<keyword evidence="3" id="KW-0813">Transport</keyword>
<dbReference type="InterPro" id="IPR037185">
    <property type="entry name" value="EmrE-like"/>
</dbReference>
<feature type="transmembrane region" description="Helical" evidence="9">
    <location>
        <begin position="231"/>
        <end position="252"/>
    </location>
</feature>
<dbReference type="GO" id="GO:0005886">
    <property type="term" value="C:plasma membrane"/>
    <property type="evidence" value="ECO:0007669"/>
    <property type="project" value="UniProtKB-SubCell"/>
</dbReference>
<protein>
    <submittedName>
        <fullName evidence="11">Chloramphenicol-sensitive protein RarD</fullName>
    </submittedName>
</protein>
<dbReference type="Proteomes" id="UP000182258">
    <property type="component" value="Unassembled WGS sequence"/>
</dbReference>
<evidence type="ECO:0000256" key="8">
    <source>
        <dbReference type="SAM" id="MobiDB-lite"/>
    </source>
</evidence>
<sequence>MSLPESAPEAIAPETVTAPATPDASDGSRGVLAALLAYTLWGFLPLLFRQVEAAGSVLIVAERTVWSLILLAVILAFSGGFGEVRTLFSDRNRALGTLLSAVLLAGNWLIYVWAVETGQVLEASFGYFINPLVNVLMGMILLGERQNRLQTISILIAVIAIGIQAVGLGKIPFVALSLALSFGFYGYFRKTAKLGPASGLFAETAMLTPVAVGFILYGLVTSGPGVHADPYLLTLLVLTGPATAIPLLLFAFAVRRLRLTTIGMFQYIAPSIQFLVAIYLFGEHLNGLRLVSFGLIWVSLLVFSYDSFKRRKRAAMV</sequence>
<name>A0A1I1MQU8_9HYPH</name>
<dbReference type="PANTHER" id="PTHR32322">
    <property type="entry name" value="INNER MEMBRANE TRANSPORTER"/>
    <property type="match status" value="1"/>
</dbReference>
<dbReference type="InterPro" id="IPR004626">
    <property type="entry name" value="RarD"/>
</dbReference>
<dbReference type="EMBL" id="FOMB01000013">
    <property type="protein sequence ID" value="SFC87729.1"/>
    <property type="molecule type" value="Genomic_DNA"/>
</dbReference>
<feature type="transmembrane region" description="Helical" evidence="9">
    <location>
        <begin position="30"/>
        <end position="48"/>
    </location>
</feature>
<feature type="transmembrane region" description="Helical" evidence="9">
    <location>
        <begin position="94"/>
        <end position="113"/>
    </location>
</feature>
<comment type="subcellular location">
    <subcellularLocation>
        <location evidence="1">Cell membrane</location>
        <topology evidence="1">Multi-pass membrane protein</topology>
    </subcellularLocation>
</comment>